<dbReference type="STRING" id="889306.KP78_27130"/>
<keyword evidence="1" id="KW-0812">Transmembrane</keyword>
<feature type="transmembrane region" description="Helical" evidence="1">
    <location>
        <begin position="169"/>
        <end position="191"/>
    </location>
</feature>
<keyword evidence="1" id="KW-0472">Membrane</keyword>
<feature type="transmembrane region" description="Helical" evidence="1">
    <location>
        <begin position="85"/>
        <end position="112"/>
    </location>
</feature>
<dbReference type="EMBL" id="JXRP01000018">
    <property type="protein sequence ID" value="KIL45169.1"/>
    <property type="molecule type" value="Genomic_DNA"/>
</dbReference>
<dbReference type="AlphaFoldDB" id="A0A0C2RTV1"/>
<comment type="caution">
    <text evidence="2">The sequence shown here is derived from an EMBL/GenBank/DDBJ whole genome shotgun (WGS) entry which is preliminary data.</text>
</comment>
<evidence type="ECO:0000313" key="2">
    <source>
        <dbReference type="EMBL" id="KIL45169.1"/>
    </source>
</evidence>
<feature type="transmembrane region" description="Helical" evidence="1">
    <location>
        <begin position="228"/>
        <end position="244"/>
    </location>
</feature>
<evidence type="ECO:0000256" key="1">
    <source>
        <dbReference type="SAM" id="Phobius"/>
    </source>
</evidence>
<sequence>MFDFEGKILDFFESSFRSIFDSIFIFLSDIVFSHDKMPNFFIDLYGVFLVIGSAVMLVLVSFKVVQAMIQNAASGGSNQIALSDIVVRTLLASAMIPIMPFILLFIVGKVVYPLGEYMFKSMGESSAKGVVDVLRASELGEFLGSQIMLIIVLGIITIGVTVFTVKMCIYHADLILLQVLSVWAAISIIADDNNYASVWWREVLSQVTTIVVQVAIMAGMVQLLSNDITWWSFMLIIGFSVLLIRGPSVTRHMWYATGSGKAAIGQAGKIATRISMLRGVTR</sequence>
<dbReference type="Pfam" id="PF19597">
    <property type="entry name" value="TrbL_4"/>
    <property type="match status" value="1"/>
</dbReference>
<dbReference type="OrthoDB" id="2318227at2"/>
<reference evidence="2 3" key="1">
    <citation type="submission" date="2015-01" db="EMBL/GenBank/DDBJ databases">
        <title>Genome sequencing of Jeotgalibacillus soli.</title>
        <authorList>
            <person name="Goh K.M."/>
            <person name="Chan K.-G."/>
            <person name="Yaakop A.S."/>
            <person name="Ee R."/>
            <person name="Gan H.M."/>
            <person name="Chan C.S."/>
        </authorList>
    </citation>
    <scope>NUCLEOTIDE SEQUENCE [LARGE SCALE GENOMIC DNA]</scope>
    <source>
        <strain evidence="2 3">P9</strain>
    </source>
</reference>
<dbReference type="Proteomes" id="UP000031938">
    <property type="component" value="Unassembled WGS sequence"/>
</dbReference>
<accession>A0A0C2RTV1</accession>
<name>A0A0C2RTV1_9BACL</name>
<organism evidence="2 3">
    <name type="scientific">Jeotgalibacillus soli</name>
    <dbReference type="NCBI Taxonomy" id="889306"/>
    <lineage>
        <taxon>Bacteria</taxon>
        <taxon>Bacillati</taxon>
        <taxon>Bacillota</taxon>
        <taxon>Bacilli</taxon>
        <taxon>Bacillales</taxon>
        <taxon>Caryophanaceae</taxon>
        <taxon>Jeotgalibacillus</taxon>
    </lineage>
</organism>
<dbReference type="RefSeq" id="WP_041089459.1">
    <property type="nucleotide sequence ID" value="NZ_JXRP01000018.1"/>
</dbReference>
<dbReference type="InterPro" id="IPR046084">
    <property type="entry name" value="TrbL_4"/>
</dbReference>
<keyword evidence="1" id="KW-1133">Transmembrane helix</keyword>
<proteinExistence type="predicted"/>
<protein>
    <submittedName>
        <fullName evidence="2">Uncharacterized protein</fullName>
    </submittedName>
</protein>
<dbReference type="PATRIC" id="fig|889306.3.peg.2726"/>
<keyword evidence="3" id="KW-1185">Reference proteome</keyword>
<gene>
    <name evidence="2" type="ORF">KP78_27130</name>
</gene>
<evidence type="ECO:0000313" key="3">
    <source>
        <dbReference type="Proteomes" id="UP000031938"/>
    </source>
</evidence>
<feature type="transmembrane region" description="Helical" evidence="1">
    <location>
        <begin position="142"/>
        <end position="163"/>
    </location>
</feature>
<feature type="transmembrane region" description="Helical" evidence="1">
    <location>
        <begin position="44"/>
        <end position="65"/>
    </location>
</feature>